<dbReference type="SUPFAM" id="SSF144052">
    <property type="entry name" value="Thermophilic metalloprotease-like"/>
    <property type="match status" value="1"/>
</dbReference>
<keyword evidence="7" id="KW-0479">Metal-binding</keyword>
<dbReference type="Proteomes" id="UP000659344">
    <property type="component" value="Unassembled WGS sequence"/>
</dbReference>
<keyword evidence="11" id="KW-1185">Reference proteome</keyword>
<dbReference type="Pfam" id="PF02073">
    <property type="entry name" value="Peptidase_M29"/>
    <property type="match status" value="1"/>
</dbReference>
<evidence type="ECO:0000256" key="5">
    <source>
        <dbReference type="ARBA" id="ARBA00022438"/>
    </source>
</evidence>
<dbReference type="PANTHER" id="PTHR34448">
    <property type="entry name" value="AMINOPEPTIDASE"/>
    <property type="match status" value="1"/>
</dbReference>
<dbReference type="PRINTS" id="PR00919">
    <property type="entry name" value="THERMOPTASE"/>
</dbReference>
<comment type="cofactor">
    <cofactor evidence="2">
        <name>Mg(2+)</name>
        <dbReference type="ChEBI" id="CHEBI:18420"/>
    </cofactor>
</comment>
<evidence type="ECO:0000256" key="7">
    <source>
        <dbReference type="ARBA" id="ARBA00022723"/>
    </source>
</evidence>
<protein>
    <submittedName>
        <fullName evidence="10">Aminopeptidase</fullName>
    </submittedName>
</protein>
<dbReference type="InterPro" id="IPR000787">
    <property type="entry name" value="Peptidase_M29"/>
</dbReference>
<comment type="similarity">
    <text evidence="4">Belongs to the peptidase M29 family.</text>
</comment>
<dbReference type="InterPro" id="IPR035097">
    <property type="entry name" value="M29_N-terminal"/>
</dbReference>
<accession>A0ABQ1YTF2</accession>
<evidence type="ECO:0000256" key="3">
    <source>
        <dbReference type="ARBA" id="ARBA00001947"/>
    </source>
</evidence>
<evidence type="ECO:0000256" key="1">
    <source>
        <dbReference type="ARBA" id="ARBA00001941"/>
    </source>
</evidence>
<comment type="cofactor">
    <cofactor evidence="3">
        <name>Zn(2+)</name>
        <dbReference type="ChEBI" id="CHEBI:29105"/>
    </cofactor>
</comment>
<dbReference type="PANTHER" id="PTHR34448:SF3">
    <property type="entry name" value="AMINOPEPTIDASE AMPS"/>
    <property type="match status" value="1"/>
</dbReference>
<evidence type="ECO:0000313" key="10">
    <source>
        <dbReference type="EMBL" id="GGH35540.1"/>
    </source>
</evidence>
<comment type="cofactor">
    <cofactor evidence="1">
        <name>Co(2+)</name>
        <dbReference type="ChEBI" id="CHEBI:48828"/>
    </cofactor>
</comment>
<keyword evidence="8" id="KW-0378">Hydrolase</keyword>
<gene>
    <name evidence="10" type="ORF">GCM10008013_41890</name>
</gene>
<reference evidence="11" key="1">
    <citation type="journal article" date="2019" name="Int. J. Syst. Evol. Microbiol.">
        <title>The Global Catalogue of Microorganisms (GCM) 10K type strain sequencing project: providing services to taxonomists for standard genome sequencing and annotation.</title>
        <authorList>
            <consortium name="The Broad Institute Genomics Platform"/>
            <consortium name="The Broad Institute Genome Sequencing Center for Infectious Disease"/>
            <person name="Wu L."/>
            <person name="Ma J."/>
        </authorList>
    </citation>
    <scope>NUCLEOTIDE SEQUENCE [LARGE SCALE GENOMIC DNA]</scope>
    <source>
        <strain evidence="11">CGMCC 1.12769</strain>
    </source>
</reference>
<proteinExistence type="inferred from homology"/>
<evidence type="ECO:0000256" key="4">
    <source>
        <dbReference type="ARBA" id="ARBA00008236"/>
    </source>
</evidence>
<dbReference type="RefSeq" id="WP_188541837.1">
    <property type="nucleotide sequence ID" value="NZ_BMFT01000004.1"/>
</dbReference>
<keyword evidence="5 10" id="KW-0031">Aminopeptidase</keyword>
<organism evidence="10 11">
    <name type="scientific">Paenibacillus segetis</name>
    <dbReference type="NCBI Taxonomy" id="1325360"/>
    <lineage>
        <taxon>Bacteria</taxon>
        <taxon>Bacillati</taxon>
        <taxon>Bacillota</taxon>
        <taxon>Bacilli</taxon>
        <taxon>Bacillales</taxon>
        <taxon>Paenibacillaceae</taxon>
        <taxon>Paenibacillus</taxon>
    </lineage>
</organism>
<sequence length="408" mass="46552">MTFQEKLAKYADLILSVGLNLKRGENIQIKFDSHNLELVRLIVKRAYQMGASHIVYDFQDDEMNLARYHDVHDDYLDEFPSVVADFKLNLYKEGFLQLSLVSPHTNLLQEVESDRVGRINKARSQAMQATMRYGMENHTKWVVAAAASRDWAKAVFETLPEEEALSLLWENIFIATRVTMEHPKEAWIQHDAHLKQYQAYLNQKRYSKLHFVSKQTDLTVGLTRGHVWNGGSDKTISGEVFMSNMPVEEVWTMPNAFEVNGYVTMTKPLNIFGRIVKTLKLVFKDGEVVEYESDQPDIIKSLLESDSGAKRLGEVALVSIDSPIEKTGVLFKNTLFDENAASHLALGQAYIDNIEDGNIMSLEERKERGMNHSSIHQDFMIGNKEMVVYGVTNVGEEEPIMIKGQWVI</sequence>
<keyword evidence="9" id="KW-0482">Metalloprotease</keyword>
<dbReference type="InterPro" id="IPR052170">
    <property type="entry name" value="M29_Exopeptidase"/>
</dbReference>
<keyword evidence="6" id="KW-0645">Protease</keyword>
<dbReference type="GO" id="GO:0004177">
    <property type="term" value="F:aminopeptidase activity"/>
    <property type="evidence" value="ECO:0007669"/>
    <property type="project" value="UniProtKB-KW"/>
</dbReference>
<name>A0ABQ1YTF2_9BACL</name>
<evidence type="ECO:0000256" key="6">
    <source>
        <dbReference type="ARBA" id="ARBA00022670"/>
    </source>
</evidence>
<evidence type="ECO:0000256" key="2">
    <source>
        <dbReference type="ARBA" id="ARBA00001946"/>
    </source>
</evidence>
<dbReference type="EMBL" id="BMFT01000004">
    <property type="protein sequence ID" value="GGH35540.1"/>
    <property type="molecule type" value="Genomic_DNA"/>
</dbReference>
<evidence type="ECO:0000256" key="8">
    <source>
        <dbReference type="ARBA" id="ARBA00022801"/>
    </source>
</evidence>
<evidence type="ECO:0000313" key="11">
    <source>
        <dbReference type="Proteomes" id="UP000659344"/>
    </source>
</evidence>
<comment type="caution">
    <text evidence="10">The sequence shown here is derived from an EMBL/GenBank/DDBJ whole genome shotgun (WGS) entry which is preliminary data.</text>
</comment>
<evidence type="ECO:0000256" key="9">
    <source>
        <dbReference type="ARBA" id="ARBA00023049"/>
    </source>
</evidence>
<dbReference type="Gene3D" id="3.40.1830.10">
    <property type="entry name" value="Thermophilic metalloprotease (M29)"/>
    <property type="match status" value="1"/>
</dbReference>